<protein>
    <recommendedName>
        <fullName evidence="13">RING-type domain-containing protein</fullName>
    </recommendedName>
</protein>
<dbReference type="InterPro" id="IPR017907">
    <property type="entry name" value="Znf_RING_CS"/>
</dbReference>
<sequence length="723" mass="81146">MTLIKDMGRDCPYQHPEPGPVTRVIDGALVQFASSGSVEDVSFASDYTSFHISKLPIDSTPDTIVELLQCLDLLVKKSHVRIFKDQDTMALHANITTKDRSLASLLKEINHIEGLRTLSDAALEVKEVTVYSVPGGQLRRIDSRKVQCSWQRPTREVILIFGQQQIADRVRQKFQDNVYTIRSVKVSVAEEPQEMLANHRELYTTLRLQNVPVEADQDVIKASIRHVGDQPDNITLLEPSYRNNFTKVVAALSEKFSALGNIRDAHPLMQLHAQRFQMRVTYCDEQHATVAARLLQGQMQEVLGGEPIEVNVLHSTKSKVCTEIFDVLTTRLAQLKSDLKDMGLDVNIYHYRNAGYLKRFTTLKIEGASIKAVAYTDEQLQKIMQGEIMCDQDGKALWCPSLEYESGTLRRIQDLQTPLGVKVIRKKYSKHLQIFGPLANCSEALLLVKTIVEDEYPENSRSAKIDADTELGEKPAENECQTQSCAVCWTEADTPITTSCGHVYCLDCLENMCKAGDSGTDFAITCQGASGNCDRPLQLPELQSLLQPSVLEDVLRISFLSYISKHSNDFHHCPIADCSGIYRVASKQLMRRCGICLEEHCAMCHHQHPDISCAQFRANNAEDKQFEELKTQMGLQDCPNCYMTIEKSDGCNHITCKCGAHICWACLKHFETSGECYGHLRKVHGGFGIAAGNHEAYHGDDEEEEDDDDWVFGLFDDDELAAM</sequence>
<comment type="pathway">
    <text evidence="1">Protein modification; protein ubiquitination.</text>
</comment>
<keyword evidence="6" id="KW-0833">Ubl conjugation pathway</keyword>
<feature type="domain" description="RING-type" evidence="9">
    <location>
        <begin position="485"/>
        <end position="526"/>
    </location>
</feature>
<dbReference type="PROSITE" id="PS00518">
    <property type="entry name" value="ZF_RING_1"/>
    <property type="match status" value="1"/>
</dbReference>
<dbReference type="SUPFAM" id="SSF57850">
    <property type="entry name" value="RING/U-box"/>
    <property type="match status" value="2"/>
</dbReference>
<dbReference type="PROSITE" id="PS50089">
    <property type="entry name" value="ZF_RING_2"/>
    <property type="match status" value="1"/>
</dbReference>
<dbReference type="GO" id="GO:0097039">
    <property type="term" value="P:protein linear polyubiquitination"/>
    <property type="evidence" value="ECO:0007669"/>
    <property type="project" value="TreeGrafter"/>
</dbReference>
<dbReference type="CDD" id="cd20335">
    <property type="entry name" value="BRcat_RBR"/>
    <property type="match status" value="1"/>
</dbReference>
<reference evidence="11" key="1">
    <citation type="journal article" date="2020" name="Stud. Mycol.">
        <title>101 Dothideomycetes genomes: a test case for predicting lifestyles and emergence of pathogens.</title>
        <authorList>
            <person name="Haridas S."/>
            <person name="Albert R."/>
            <person name="Binder M."/>
            <person name="Bloem J."/>
            <person name="Labutti K."/>
            <person name="Salamov A."/>
            <person name="Andreopoulos B."/>
            <person name="Baker S."/>
            <person name="Barry K."/>
            <person name="Bills G."/>
            <person name="Bluhm B."/>
            <person name="Cannon C."/>
            <person name="Castanera R."/>
            <person name="Culley D."/>
            <person name="Daum C."/>
            <person name="Ezra D."/>
            <person name="Gonzalez J."/>
            <person name="Henrissat B."/>
            <person name="Kuo A."/>
            <person name="Liang C."/>
            <person name="Lipzen A."/>
            <person name="Lutzoni F."/>
            <person name="Magnuson J."/>
            <person name="Mondo S."/>
            <person name="Nolan M."/>
            <person name="Ohm R."/>
            <person name="Pangilinan J."/>
            <person name="Park H.-J."/>
            <person name="Ramirez L."/>
            <person name="Alfaro M."/>
            <person name="Sun H."/>
            <person name="Tritt A."/>
            <person name="Yoshinaga Y."/>
            <person name="Zwiers L.-H."/>
            <person name="Turgeon B."/>
            <person name="Goodwin S."/>
            <person name="Spatafora J."/>
            <person name="Crous P."/>
            <person name="Grigoriev I."/>
        </authorList>
    </citation>
    <scope>NUCLEOTIDE SEQUENCE</scope>
    <source>
        <strain evidence="11">CBS 115976</strain>
    </source>
</reference>
<dbReference type="InterPro" id="IPR044066">
    <property type="entry name" value="TRIAD_supradom"/>
</dbReference>
<dbReference type="GO" id="GO:0000151">
    <property type="term" value="C:ubiquitin ligase complex"/>
    <property type="evidence" value="ECO:0007669"/>
    <property type="project" value="TreeGrafter"/>
</dbReference>
<proteinExistence type="predicted"/>
<gene>
    <name evidence="11" type="ORF">BT63DRAFT_478796</name>
</gene>
<evidence type="ECO:0008006" key="13">
    <source>
        <dbReference type="Google" id="ProtNLM"/>
    </source>
</evidence>
<dbReference type="InterPro" id="IPR013083">
    <property type="entry name" value="Znf_RING/FYVE/PHD"/>
</dbReference>
<dbReference type="OrthoDB" id="10009520at2759"/>
<evidence type="ECO:0000313" key="12">
    <source>
        <dbReference type="Proteomes" id="UP000799302"/>
    </source>
</evidence>
<dbReference type="PANTHER" id="PTHR22770:SF13">
    <property type="entry name" value="RING-TYPE DOMAIN-CONTAINING PROTEIN"/>
    <property type="match status" value="1"/>
</dbReference>
<evidence type="ECO:0000256" key="1">
    <source>
        <dbReference type="ARBA" id="ARBA00004906"/>
    </source>
</evidence>
<dbReference type="GO" id="GO:0008270">
    <property type="term" value="F:zinc ion binding"/>
    <property type="evidence" value="ECO:0007669"/>
    <property type="project" value="UniProtKB-KW"/>
</dbReference>
<feature type="domain" description="RING-type" evidence="10">
    <location>
        <begin position="481"/>
        <end position="683"/>
    </location>
</feature>
<name>A0A6A6UES6_9PEZI</name>
<accession>A0A6A6UES6</accession>
<dbReference type="GO" id="GO:0004842">
    <property type="term" value="F:ubiquitin-protein transferase activity"/>
    <property type="evidence" value="ECO:0007669"/>
    <property type="project" value="TreeGrafter"/>
</dbReference>
<dbReference type="EMBL" id="MU004234">
    <property type="protein sequence ID" value="KAF2670682.1"/>
    <property type="molecule type" value="Genomic_DNA"/>
</dbReference>
<keyword evidence="3" id="KW-0479">Metal-binding</keyword>
<dbReference type="Proteomes" id="UP000799302">
    <property type="component" value="Unassembled WGS sequence"/>
</dbReference>
<dbReference type="PROSITE" id="PS00028">
    <property type="entry name" value="ZINC_FINGER_C2H2_1"/>
    <property type="match status" value="1"/>
</dbReference>
<evidence type="ECO:0000256" key="5">
    <source>
        <dbReference type="ARBA" id="ARBA00022771"/>
    </source>
</evidence>
<evidence type="ECO:0000259" key="10">
    <source>
        <dbReference type="PROSITE" id="PS51873"/>
    </source>
</evidence>
<dbReference type="Gene3D" id="1.20.120.1750">
    <property type="match status" value="1"/>
</dbReference>
<keyword evidence="5 8" id="KW-0863">Zinc-finger</keyword>
<dbReference type="Pfam" id="PF26200">
    <property type="entry name" value="Rcat_RNF216"/>
    <property type="match status" value="1"/>
</dbReference>
<evidence type="ECO:0000259" key="9">
    <source>
        <dbReference type="PROSITE" id="PS50089"/>
    </source>
</evidence>
<evidence type="ECO:0000256" key="3">
    <source>
        <dbReference type="ARBA" id="ARBA00022723"/>
    </source>
</evidence>
<dbReference type="CDD" id="cd22585">
    <property type="entry name" value="Rcat_RBR_DEAH12-like"/>
    <property type="match status" value="1"/>
</dbReference>
<evidence type="ECO:0000313" key="11">
    <source>
        <dbReference type="EMBL" id="KAF2670682.1"/>
    </source>
</evidence>
<organism evidence="11 12">
    <name type="scientific">Microthyrium microscopicum</name>
    <dbReference type="NCBI Taxonomy" id="703497"/>
    <lineage>
        <taxon>Eukaryota</taxon>
        <taxon>Fungi</taxon>
        <taxon>Dikarya</taxon>
        <taxon>Ascomycota</taxon>
        <taxon>Pezizomycotina</taxon>
        <taxon>Dothideomycetes</taxon>
        <taxon>Dothideomycetes incertae sedis</taxon>
        <taxon>Microthyriales</taxon>
        <taxon>Microthyriaceae</taxon>
        <taxon>Microthyrium</taxon>
    </lineage>
</organism>
<evidence type="ECO:0000256" key="8">
    <source>
        <dbReference type="PROSITE-ProRule" id="PRU00175"/>
    </source>
</evidence>
<dbReference type="InterPro" id="IPR001841">
    <property type="entry name" value="Znf_RING"/>
</dbReference>
<evidence type="ECO:0000256" key="4">
    <source>
        <dbReference type="ARBA" id="ARBA00022737"/>
    </source>
</evidence>
<keyword evidence="7" id="KW-0862">Zinc</keyword>
<dbReference type="GO" id="GO:0043130">
    <property type="term" value="F:ubiquitin binding"/>
    <property type="evidence" value="ECO:0007669"/>
    <property type="project" value="TreeGrafter"/>
</dbReference>
<keyword evidence="4" id="KW-0677">Repeat</keyword>
<dbReference type="Pfam" id="PF13445">
    <property type="entry name" value="zf-RING_UBOX"/>
    <property type="match status" value="1"/>
</dbReference>
<keyword evidence="2" id="KW-0808">Transferase</keyword>
<dbReference type="Gene3D" id="3.30.40.10">
    <property type="entry name" value="Zinc/RING finger domain, C3HC4 (zinc finger)"/>
    <property type="match status" value="1"/>
</dbReference>
<dbReference type="PROSITE" id="PS51873">
    <property type="entry name" value="TRIAD"/>
    <property type="match status" value="1"/>
</dbReference>
<dbReference type="SMART" id="SM00647">
    <property type="entry name" value="IBR"/>
    <property type="match status" value="2"/>
</dbReference>
<dbReference type="InterPro" id="IPR002867">
    <property type="entry name" value="IBR_dom"/>
</dbReference>
<evidence type="ECO:0000256" key="7">
    <source>
        <dbReference type="ARBA" id="ARBA00022833"/>
    </source>
</evidence>
<evidence type="ECO:0000256" key="6">
    <source>
        <dbReference type="ARBA" id="ARBA00022786"/>
    </source>
</evidence>
<keyword evidence="12" id="KW-1185">Reference proteome</keyword>
<dbReference type="InterPro" id="IPR027370">
    <property type="entry name" value="Znf-RING_euk"/>
</dbReference>
<dbReference type="InterPro" id="IPR051628">
    <property type="entry name" value="LUBAC_E3_Ligases"/>
</dbReference>
<dbReference type="PANTHER" id="PTHR22770">
    <property type="entry name" value="UBIQUITIN CONJUGATING ENZYME 7 INTERACTING PROTEIN-RELATED"/>
    <property type="match status" value="1"/>
</dbReference>
<dbReference type="GO" id="GO:0043161">
    <property type="term" value="P:proteasome-mediated ubiquitin-dependent protein catabolic process"/>
    <property type="evidence" value="ECO:0007669"/>
    <property type="project" value="TreeGrafter"/>
</dbReference>
<evidence type="ECO:0000256" key="2">
    <source>
        <dbReference type="ARBA" id="ARBA00022679"/>
    </source>
</evidence>
<dbReference type="InterPro" id="IPR013087">
    <property type="entry name" value="Znf_C2H2_type"/>
</dbReference>
<dbReference type="AlphaFoldDB" id="A0A6A6UES6"/>